<reference evidence="1 2" key="1">
    <citation type="submission" date="2020-03" db="EMBL/GenBank/DDBJ databases">
        <title>Two novel Motilibacter sp.</title>
        <authorList>
            <person name="Liu S."/>
        </authorList>
    </citation>
    <scope>NUCLEOTIDE SEQUENCE [LARGE SCALE GENOMIC DNA]</scope>
    <source>
        <strain evidence="1 2">E257</strain>
    </source>
</reference>
<dbReference type="Proteomes" id="UP000800981">
    <property type="component" value="Unassembled WGS sequence"/>
</dbReference>
<dbReference type="EMBL" id="JAANNP010000094">
    <property type="protein sequence ID" value="NHC16113.1"/>
    <property type="molecule type" value="Genomic_DNA"/>
</dbReference>
<dbReference type="RefSeq" id="WP_231135175.1">
    <property type="nucleotide sequence ID" value="NZ_JAANNP010000094.1"/>
</dbReference>
<comment type="caution">
    <text evidence="1">The sequence shown here is derived from an EMBL/GenBank/DDBJ whole genome shotgun (WGS) entry which is preliminary data.</text>
</comment>
<keyword evidence="2" id="KW-1185">Reference proteome</keyword>
<gene>
    <name evidence="1" type="ORF">G9H71_20205</name>
</gene>
<evidence type="ECO:0000313" key="1">
    <source>
        <dbReference type="EMBL" id="NHC16113.1"/>
    </source>
</evidence>
<sequence>MSIGLIITLALSIVGALAADGVQGTLSFALIGVLLTLMWELMNKVSDVSKQGFGKLEDYEARWARSAQLLDRIYTLPEALVGPELRRLDAHLNARLVAQDKPVYARALAHRMEMLGAWLDEVVEGRLTLDNSFRGELLLEAARNCNEILRGVTRGEQTLEWWCGTDGQEYERLNLDAVKRSTPVRVIRVFVGKPRPPRFLEMWRKLVLEQVEAGIDVWFIDNDEAAALGPVNDMTIFDDRLLHKVVSVCGGDPLEVLYSVKPQDIADQVALFKRLLSRAHKLDASSPLLRSDSPHAPRPRSTASGMEELLRNVFVQAMPPAFIKRWDHERTETLIESAALGLFQVPGASEQQRLAWDPEVSSILADHAQGDQQALLRGVSRQLELVAVPPGGRPKPVLTTKTRIESGRALYIAGWYVPVDSLSLPSSRGDLFAREESSQVVCELREVGAGAGLHITIGESLRSLMLNQSASR</sequence>
<proteinExistence type="predicted"/>
<name>A0ABX0H3Y5_9ACTN</name>
<protein>
    <submittedName>
        <fullName evidence="1">Uncharacterized protein</fullName>
    </submittedName>
</protein>
<evidence type="ECO:0000313" key="2">
    <source>
        <dbReference type="Proteomes" id="UP000800981"/>
    </source>
</evidence>
<accession>A0ABX0H3Y5</accession>
<organism evidence="1 2">
    <name type="scientific">Motilibacter deserti</name>
    <dbReference type="NCBI Taxonomy" id="2714956"/>
    <lineage>
        <taxon>Bacteria</taxon>
        <taxon>Bacillati</taxon>
        <taxon>Actinomycetota</taxon>
        <taxon>Actinomycetes</taxon>
        <taxon>Motilibacterales</taxon>
        <taxon>Motilibacteraceae</taxon>
        <taxon>Motilibacter</taxon>
    </lineage>
</organism>